<dbReference type="GO" id="GO:0005886">
    <property type="term" value="C:plasma membrane"/>
    <property type="evidence" value="ECO:0007669"/>
    <property type="project" value="UniProtKB-SubCell"/>
</dbReference>
<feature type="transmembrane region" description="Helical" evidence="14">
    <location>
        <begin position="200"/>
        <end position="220"/>
    </location>
</feature>
<comment type="similarity">
    <text evidence="2 13">Belongs to the sodium:solute symporter (SSF) (TC 2.A.21) family.</text>
</comment>
<keyword evidence="11" id="KW-0739">Sodium transport</keyword>
<sequence>MEEETMDAQLAFAGPDAIIILSLYAVAMVAIGYFSGRGKSLGKSVSEYYLAGRNLGLITLFFTLYATQYSGNTVVGYAPQAYREGFSWLQSIPFFTLIIGIYLLFAPRLYVVGKQRRFVTPTDWISTRFGSTGVTVLAVVLMLWGLANYMLEQLVAIGHAISGLTAGFVPYHWAVIAFIIVMLAYEWLGGMRAVALTDMVQGIILMIGIIVMMVGALLLAGGSITDLTASIAANEPEKIGVPDTLTSINWLSMLVIVGFGAAMYPHAIQRVYSSQSERVLKRSLARMAWMPFITSGFVFVVGIICIDLYPGLDVSASEELVGMLANDIAALNPVFYWMMVILFGAIVGAIVSTADSVLLSFSSMISHDIFGKYIKPDASDALKVKVGKAAGIVMVAILLWIAWNPPGTLYQIFVLKFEILVQVAPAFVVGLYWKRLAAKPVFWGMLAGAGLAAALTLTGNSTVLGVHGGTYGLVLNFAICIIGSLMFPPSEKVQERNAKLVELQPQQRPVVSP</sequence>
<feature type="transmembrane region" description="Helical" evidence="14">
    <location>
        <begin position="288"/>
        <end position="309"/>
    </location>
</feature>
<reference evidence="15" key="1">
    <citation type="journal article" date="2021" name="PeerJ">
        <title>Extensive microbial diversity within the chicken gut microbiome revealed by metagenomics and culture.</title>
        <authorList>
            <person name="Gilroy R."/>
            <person name="Ravi A."/>
            <person name="Getino M."/>
            <person name="Pursley I."/>
            <person name="Horton D.L."/>
            <person name="Alikhan N.F."/>
            <person name="Baker D."/>
            <person name="Gharbi K."/>
            <person name="Hall N."/>
            <person name="Watson M."/>
            <person name="Adriaenssens E.M."/>
            <person name="Foster-Nyarko E."/>
            <person name="Jarju S."/>
            <person name="Secka A."/>
            <person name="Antonio M."/>
            <person name="Oren A."/>
            <person name="Chaudhuri R.R."/>
            <person name="La Ragione R."/>
            <person name="Hildebrand F."/>
            <person name="Pallen M.J."/>
        </authorList>
    </citation>
    <scope>NUCLEOTIDE SEQUENCE</scope>
    <source>
        <strain evidence="15">ChiHejej3B27-3195</strain>
    </source>
</reference>
<name>A0A9D1S0S1_9MICC</name>
<evidence type="ECO:0000256" key="5">
    <source>
        <dbReference type="ARBA" id="ARBA00022692"/>
    </source>
</evidence>
<evidence type="ECO:0000313" key="15">
    <source>
        <dbReference type="EMBL" id="HIW98907.1"/>
    </source>
</evidence>
<evidence type="ECO:0000256" key="3">
    <source>
        <dbReference type="ARBA" id="ARBA00022448"/>
    </source>
</evidence>
<keyword evidence="9" id="KW-0406">Ion transport</keyword>
<evidence type="ECO:0000256" key="13">
    <source>
        <dbReference type="RuleBase" id="RU362091"/>
    </source>
</evidence>
<feature type="transmembrane region" description="Helical" evidence="14">
    <location>
        <begin position="132"/>
        <end position="151"/>
    </location>
</feature>
<evidence type="ECO:0000313" key="16">
    <source>
        <dbReference type="Proteomes" id="UP000824151"/>
    </source>
</evidence>
<feature type="transmembrane region" description="Helical" evidence="14">
    <location>
        <begin position="382"/>
        <end position="403"/>
    </location>
</feature>
<evidence type="ECO:0000256" key="1">
    <source>
        <dbReference type="ARBA" id="ARBA00004651"/>
    </source>
</evidence>
<evidence type="ECO:0000256" key="14">
    <source>
        <dbReference type="SAM" id="Phobius"/>
    </source>
</evidence>
<dbReference type="AlphaFoldDB" id="A0A9D1S0S1"/>
<feature type="transmembrane region" description="Helical" evidence="14">
    <location>
        <begin position="469"/>
        <end position="487"/>
    </location>
</feature>
<protein>
    <submittedName>
        <fullName evidence="15">Sodium:solute symporter family protein</fullName>
    </submittedName>
</protein>
<comment type="subcellular location">
    <subcellularLocation>
        <location evidence="1">Cell membrane</location>
        <topology evidence="1">Multi-pass membrane protein</topology>
    </subcellularLocation>
</comment>
<gene>
    <name evidence="15" type="ORF">H9871_02060</name>
</gene>
<reference evidence="15" key="2">
    <citation type="submission" date="2021-04" db="EMBL/GenBank/DDBJ databases">
        <authorList>
            <person name="Gilroy R."/>
        </authorList>
    </citation>
    <scope>NUCLEOTIDE SEQUENCE</scope>
    <source>
        <strain evidence="15">ChiHejej3B27-3195</strain>
    </source>
</reference>
<evidence type="ECO:0000256" key="9">
    <source>
        <dbReference type="ARBA" id="ARBA00023065"/>
    </source>
</evidence>
<feature type="transmembrane region" description="Helical" evidence="14">
    <location>
        <begin position="88"/>
        <end position="111"/>
    </location>
</feature>
<evidence type="ECO:0000256" key="11">
    <source>
        <dbReference type="ARBA" id="ARBA00023201"/>
    </source>
</evidence>
<dbReference type="InterPro" id="IPR001734">
    <property type="entry name" value="Na/solute_symporter"/>
</dbReference>
<dbReference type="Gene3D" id="1.20.1730.10">
    <property type="entry name" value="Sodium/glucose cotransporter"/>
    <property type="match status" value="1"/>
</dbReference>
<evidence type="ECO:0000256" key="8">
    <source>
        <dbReference type="ARBA" id="ARBA00023053"/>
    </source>
</evidence>
<dbReference type="PANTHER" id="PTHR48086">
    <property type="entry name" value="SODIUM/PROLINE SYMPORTER-RELATED"/>
    <property type="match status" value="1"/>
</dbReference>
<dbReference type="Pfam" id="PF00474">
    <property type="entry name" value="SSF"/>
    <property type="match status" value="1"/>
</dbReference>
<feature type="transmembrane region" description="Helical" evidence="14">
    <location>
        <begin position="171"/>
        <end position="188"/>
    </location>
</feature>
<comment type="caution">
    <text evidence="15">The sequence shown here is derived from an EMBL/GenBank/DDBJ whole genome shotgun (WGS) entry which is preliminary data.</text>
</comment>
<comment type="catalytic activity">
    <reaction evidence="12">
        <text>L-proline(in) + Na(+)(in) = L-proline(out) + Na(+)(out)</text>
        <dbReference type="Rhea" id="RHEA:28967"/>
        <dbReference type="ChEBI" id="CHEBI:29101"/>
        <dbReference type="ChEBI" id="CHEBI:60039"/>
    </reaction>
</comment>
<dbReference type="EMBL" id="DXGD01000077">
    <property type="protein sequence ID" value="HIW98907.1"/>
    <property type="molecule type" value="Genomic_DNA"/>
</dbReference>
<keyword evidence="7 14" id="KW-1133">Transmembrane helix</keyword>
<dbReference type="InterPro" id="IPR038377">
    <property type="entry name" value="Na/Glc_symporter_sf"/>
</dbReference>
<evidence type="ECO:0000256" key="7">
    <source>
        <dbReference type="ARBA" id="ARBA00022989"/>
    </source>
</evidence>
<dbReference type="Proteomes" id="UP000824151">
    <property type="component" value="Unassembled WGS sequence"/>
</dbReference>
<feature type="transmembrane region" description="Helical" evidence="14">
    <location>
        <begin position="334"/>
        <end position="361"/>
    </location>
</feature>
<keyword evidence="4" id="KW-1003">Cell membrane</keyword>
<keyword evidence="6" id="KW-0769">Symport</keyword>
<dbReference type="InterPro" id="IPR050277">
    <property type="entry name" value="Sodium:Solute_Symporter"/>
</dbReference>
<feature type="transmembrane region" description="Helical" evidence="14">
    <location>
        <begin position="248"/>
        <end position="267"/>
    </location>
</feature>
<evidence type="ECO:0000256" key="2">
    <source>
        <dbReference type="ARBA" id="ARBA00006434"/>
    </source>
</evidence>
<evidence type="ECO:0000256" key="4">
    <source>
        <dbReference type="ARBA" id="ARBA00022475"/>
    </source>
</evidence>
<evidence type="ECO:0000256" key="12">
    <source>
        <dbReference type="ARBA" id="ARBA00033708"/>
    </source>
</evidence>
<feature type="transmembrane region" description="Helical" evidence="14">
    <location>
        <begin position="17"/>
        <end position="36"/>
    </location>
</feature>
<proteinExistence type="inferred from homology"/>
<feature type="transmembrane region" description="Helical" evidence="14">
    <location>
        <begin position="48"/>
        <end position="68"/>
    </location>
</feature>
<accession>A0A9D1S0S1</accession>
<dbReference type="GO" id="GO:0015293">
    <property type="term" value="F:symporter activity"/>
    <property type="evidence" value="ECO:0007669"/>
    <property type="project" value="UniProtKB-KW"/>
</dbReference>
<dbReference type="PANTHER" id="PTHR48086:SF3">
    <property type="entry name" value="SODIUM_PROLINE SYMPORTER"/>
    <property type="match status" value="1"/>
</dbReference>
<dbReference type="CDD" id="cd10322">
    <property type="entry name" value="SLC5sbd"/>
    <property type="match status" value="1"/>
</dbReference>
<keyword evidence="5 14" id="KW-0812">Transmembrane</keyword>
<dbReference type="PROSITE" id="PS50283">
    <property type="entry name" value="NA_SOLUT_SYMP_3"/>
    <property type="match status" value="1"/>
</dbReference>
<keyword evidence="3" id="KW-0813">Transport</keyword>
<keyword evidence="10 14" id="KW-0472">Membrane</keyword>
<feature type="transmembrane region" description="Helical" evidence="14">
    <location>
        <begin position="409"/>
        <end position="433"/>
    </location>
</feature>
<keyword evidence="8" id="KW-0915">Sodium</keyword>
<organism evidence="15 16">
    <name type="scientific">Candidatus Nesterenkonia stercoripullorum</name>
    <dbReference type="NCBI Taxonomy" id="2838701"/>
    <lineage>
        <taxon>Bacteria</taxon>
        <taxon>Bacillati</taxon>
        <taxon>Actinomycetota</taxon>
        <taxon>Actinomycetes</taxon>
        <taxon>Micrococcales</taxon>
        <taxon>Micrococcaceae</taxon>
        <taxon>Nesterenkonia</taxon>
    </lineage>
</organism>
<dbReference type="GO" id="GO:0006814">
    <property type="term" value="P:sodium ion transport"/>
    <property type="evidence" value="ECO:0007669"/>
    <property type="project" value="UniProtKB-KW"/>
</dbReference>
<feature type="transmembrane region" description="Helical" evidence="14">
    <location>
        <begin position="440"/>
        <end position="457"/>
    </location>
</feature>
<evidence type="ECO:0000256" key="10">
    <source>
        <dbReference type="ARBA" id="ARBA00023136"/>
    </source>
</evidence>
<evidence type="ECO:0000256" key="6">
    <source>
        <dbReference type="ARBA" id="ARBA00022847"/>
    </source>
</evidence>